<evidence type="ECO:0000259" key="6">
    <source>
        <dbReference type="PROSITE" id="PS51078"/>
    </source>
</evidence>
<proteinExistence type="predicted"/>
<dbReference type="SMART" id="SM00346">
    <property type="entry name" value="HTH_ICLR"/>
    <property type="match status" value="1"/>
</dbReference>
<evidence type="ECO:0000313" key="7">
    <source>
        <dbReference type="EMBL" id="RFA29464.1"/>
    </source>
</evidence>
<comment type="caution">
    <text evidence="7">The sequence shown here is derived from an EMBL/GenBank/DDBJ whole genome shotgun (WGS) entry which is preliminary data.</text>
</comment>
<evidence type="ECO:0008006" key="9">
    <source>
        <dbReference type="Google" id="ProtNLM"/>
    </source>
</evidence>
<dbReference type="InterPro" id="IPR005471">
    <property type="entry name" value="Tscrpt_reg_IclR_N"/>
</dbReference>
<dbReference type="InterPro" id="IPR029016">
    <property type="entry name" value="GAF-like_dom_sf"/>
</dbReference>
<organism evidence="7 8">
    <name type="scientific">Subtercola boreus</name>
    <dbReference type="NCBI Taxonomy" id="120213"/>
    <lineage>
        <taxon>Bacteria</taxon>
        <taxon>Bacillati</taxon>
        <taxon>Actinomycetota</taxon>
        <taxon>Actinomycetes</taxon>
        <taxon>Micrococcales</taxon>
        <taxon>Microbacteriaceae</taxon>
        <taxon>Subtercola</taxon>
    </lineage>
</organism>
<feature type="region of interest" description="Disordered" evidence="4">
    <location>
        <begin position="1"/>
        <end position="30"/>
    </location>
</feature>
<dbReference type="SUPFAM" id="SSF55781">
    <property type="entry name" value="GAF domain-like"/>
    <property type="match status" value="1"/>
</dbReference>
<dbReference type="PANTHER" id="PTHR30136:SF24">
    <property type="entry name" value="HTH-TYPE TRANSCRIPTIONAL REPRESSOR ALLR"/>
    <property type="match status" value="1"/>
</dbReference>
<dbReference type="RefSeq" id="WP_116416988.1">
    <property type="nucleotide sequence ID" value="NZ_NBXC01000002.1"/>
</dbReference>
<dbReference type="Pfam" id="PF09339">
    <property type="entry name" value="HTH_IclR"/>
    <property type="match status" value="1"/>
</dbReference>
<protein>
    <recommendedName>
        <fullName evidence="9">IclR family transcriptional regulator</fullName>
    </recommendedName>
</protein>
<keyword evidence="3" id="KW-0804">Transcription</keyword>
<feature type="compositionally biased region" description="Polar residues" evidence="4">
    <location>
        <begin position="1"/>
        <end position="10"/>
    </location>
</feature>
<evidence type="ECO:0000259" key="5">
    <source>
        <dbReference type="PROSITE" id="PS51077"/>
    </source>
</evidence>
<dbReference type="Pfam" id="PF01614">
    <property type="entry name" value="IclR_C"/>
    <property type="match status" value="1"/>
</dbReference>
<dbReference type="Gene3D" id="3.30.450.40">
    <property type="match status" value="1"/>
</dbReference>
<dbReference type="InterPro" id="IPR050707">
    <property type="entry name" value="HTH_MetabolicPath_Reg"/>
</dbReference>
<keyword evidence="2" id="KW-0238">DNA-binding</keyword>
<feature type="domain" description="HTH iclR-type" evidence="5">
    <location>
        <begin position="29"/>
        <end position="90"/>
    </location>
</feature>
<dbReference type="InterPro" id="IPR014757">
    <property type="entry name" value="Tscrpt_reg_IclR_C"/>
</dbReference>
<gene>
    <name evidence="7" type="ORF">B7R25_00235</name>
</gene>
<dbReference type="PANTHER" id="PTHR30136">
    <property type="entry name" value="HELIX-TURN-HELIX TRANSCRIPTIONAL REGULATOR, ICLR FAMILY"/>
    <property type="match status" value="1"/>
</dbReference>
<keyword evidence="1" id="KW-0805">Transcription regulation</keyword>
<dbReference type="Gene3D" id="1.10.10.10">
    <property type="entry name" value="Winged helix-like DNA-binding domain superfamily/Winged helix DNA-binding domain"/>
    <property type="match status" value="1"/>
</dbReference>
<evidence type="ECO:0000256" key="3">
    <source>
        <dbReference type="ARBA" id="ARBA00023163"/>
    </source>
</evidence>
<reference evidence="7 8" key="1">
    <citation type="submission" date="2017-04" db="EMBL/GenBank/DDBJ databases">
        <title>Comparative genome analysis of Subtercola boreus.</title>
        <authorList>
            <person name="Cho Y.-J."/>
            <person name="Cho A."/>
            <person name="Kim O.-S."/>
            <person name="Lee J.-I."/>
        </authorList>
    </citation>
    <scope>NUCLEOTIDE SEQUENCE [LARGE SCALE GENOMIC DNA]</scope>
    <source>
        <strain evidence="7 8">P28004</strain>
    </source>
</reference>
<dbReference type="PROSITE" id="PS51078">
    <property type="entry name" value="ICLR_ED"/>
    <property type="match status" value="1"/>
</dbReference>
<evidence type="ECO:0000256" key="2">
    <source>
        <dbReference type="ARBA" id="ARBA00023125"/>
    </source>
</evidence>
<dbReference type="GO" id="GO:0003700">
    <property type="term" value="F:DNA-binding transcription factor activity"/>
    <property type="evidence" value="ECO:0007669"/>
    <property type="project" value="TreeGrafter"/>
</dbReference>
<dbReference type="SUPFAM" id="SSF46785">
    <property type="entry name" value="Winged helix' DNA-binding domain"/>
    <property type="match status" value="1"/>
</dbReference>
<feature type="domain" description="IclR-ED" evidence="6">
    <location>
        <begin position="91"/>
        <end position="269"/>
    </location>
</feature>
<dbReference type="InterPro" id="IPR036390">
    <property type="entry name" value="WH_DNA-bd_sf"/>
</dbReference>
<dbReference type="PROSITE" id="PS51077">
    <property type="entry name" value="HTH_ICLR"/>
    <property type="match status" value="1"/>
</dbReference>
<dbReference type="OrthoDB" id="3632743at2"/>
<dbReference type="InterPro" id="IPR036388">
    <property type="entry name" value="WH-like_DNA-bd_sf"/>
</dbReference>
<dbReference type="GO" id="GO:0045892">
    <property type="term" value="P:negative regulation of DNA-templated transcription"/>
    <property type="evidence" value="ECO:0007669"/>
    <property type="project" value="TreeGrafter"/>
</dbReference>
<dbReference type="AlphaFoldDB" id="A0A3E0WDT4"/>
<name>A0A3E0WDT4_9MICO</name>
<evidence type="ECO:0000256" key="1">
    <source>
        <dbReference type="ARBA" id="ARBA00023015"/>
    </source>
</evidence>
<evidence type="ECO:0000313" key="8">
    <source>
        <dbReference type="Proteomes" id="UP000257080"/>
    </source>
</evidence>
<evidence type="ECO:0000256" key="4">
    <source>
        <dbReference type="SAM" id="MobiDB-lite"/>
    </source>
</evidence>
<dbReference type="EMBL" id="NBXE01000002">
    <property type="protein sequence ID" value="RFA29464.1"/>
    <property type="molecule type" value="Genomic_DNA"/>
</dbReference>
<accession>A0A3E0WDT4</accession>
<dbReference type="Proteomes" id="UP000257080">
    <property type="component" value="Unassembled WGS sequence"/>
</dbReference>
<sequence>MNANDNNAELAQTPAAEQATPEPQRTKGVDSARRALQILLEFSEQMPELTVDNILEKHDISVPSAYRYISLLRELDLIEERDKGRFVLSPQVLRLSRAAEATMDFRAQVQPILNTMAEETGETALYLRRVNDSAVCLAIAKSEHPISISFQPGNRMPLHGGAGAKLLLSELTPSKLAQYFNRLVPSLSKPAQKKLETDLETLRKTGYAESAGEVDRGVWASAASVHTNGTLVGALTIVAPDYRLSDEHKTEIARSVRAGAEEFRAALDGRRR</sequence>
<dbReference type="GO" id="GO:0003677">
    <property type="term" value="F:DNA binding"/>
    <property type="evidence" value="ECO:0007669"/>
    <property type="project" value="UniProtKB-KW"/>
</dbReference>